<dbReference type="PROSITE" id="PS51257">
    <property type="entry name" value="PROKAR_LIPOPROTEIN"/>
    <property type="match status" value="1"/>
</dbReference>
<dbReference type="OrthoDB" id="155006at2759"/>
<proteinExistence type="predicted"/>
<feature type="region of interest" description="Disordered" evidence="1">
    <location>
        <begin position="374"/>
        <end position="437"/>
    </location>
</feature>
<dbReference type="AlphaFoldDB" id="A0A8K1C2Z3"/>
<dbReference type="Pfam" id="PF00094">
    <property type="entry name" value="VWD"/>
    <property type="match status" value="1"/>
</dbReference>
<name>A0A8K1C2Z3_PYTOL</name>
<dbReference type="Proteomes" id="UP000794436">
    <property type="component" value="Unassembled WGS sequence"/>
</dbReference>
<feature type="compositionally biased region" description="Basic and acidic residues" evidence="1">
    <location>
        <begin position="381"/>
        <end position="395"/>
    </location>
</feature>
<organism evidence="4 5">
    <name type="scientific">Pythium oligandrum</name>
    <name type="common">Mycoparasitic fungus</name>
    <dbReference type="NCBI Taxonomy" id="41045"/>
    <lineage>
        <taxon>Eukaryota</taxon>
        <taxon>Sar</taxon>
        <taxon>Stramenopiles</taxon>
        <taxon>Oomycota</taxon>
        <taxon>Peronosporomycetes</taxon>
        <taxon>Pythiales</taxon>
        <taxon>Pythiaceae</taxon>
        <taxon>Pythium</taxon>
    </lineage>
</organism>
<reference evidence="4" key="1">
    <citation type="submission" date="2019-03" db="EMBL/GenBank/DDBJ databases">
        <title>Long read genome sequence of the mycoparasitic Pythium oligandrum ATCC 38472 isolated from sugarbeet rhizosphere.</title>
        <authorList>
            <person name="Gaulin E."/>
        </authorList>
    </citation>
    <scope>NUCLEOTIDE SEQUENCE</scope>
    <source>
        <strain evidence="4">ATCC 38472_TT</strain>
    </source>
</reference>
<evidence type="ECO:0000256" key="1">
    <source>
        <dbReference type="SAM" id="MobiDB-lite"/>
    </source>
</evidence>
<dbReference type="PROSITE" id="PS51233">
    <property type="entry name" value="VWFD"/>
    <property type="match status" value="1"/>
</dbReference>
<dbReference type="Gene3D" id="2.60.120.260">
    <property type="entry name" value="Galactose-binding domain-like"/>
    <property type="match status" value="1"/>
</dbReference>
<feature type="compositionally biased region" description="Low complexity" evidence="1">
    <location>
        <begin position="422"/>
        <end position="437"/>
    </location>
</feature>
<feature type="chain" id="PRO_5035451543" description="VWFD domain-containing protein" evidence="2">
    <location>
        <begin position="29"/>
        <end position="562"/>
    </location>
</feature>
<dbReference type="EMBL" id="SPLM01000148">
    <property type="protein sequence ID" value="TMW55197.1"/>
    <property type="molecule type" value="Genomic_DNA"/>
</dbReference>
<accession>A0A8K1C2Z3</accession>
<dbReference type="InterPro" id="IPR001846">
    <property type="entry name" value="VWF_type-D"/>
</dbReference>
<keyword evidence="2" id="KW-0732">Signal</keyword>
<gene>
    <name evidence="4" type="ORF">Poli38472_013088</name>
</gene>
<keyword evidence="5" id="KW-1185">Reference proteome</keyword>
<feature type="domain" description="VWFD" evidence="3">
    <location>
        <begin position="147"/>
        <end position="330"/>
    </location>
</feature>
<sequence length="562" mass="61507">MLSIKSLLQTTTMAAALLVACATAGTQPGTVKAAGGNLVEIEIKQFDDGAVAEALVTVTKEYFGRNPAFDVKVNIPGVKCEQDTFHVKKNCTKTGKQWVKCKPIGCPKKAKNGDVIDVPVTFEYTINDGTKREKETQVVKRCVKNCGSCSGQGDPHIITFDGVAYDLHKPGVYNYFESGPLKIQVFQDHCNTKPMPGSNDPPGCYKGVAIAYADSVARFYLENNSLKALKGSDALEWLDIKEMEGPTEAYRVFLKVDSDSYVDVTTGNWDDYMFVNVALHASSFLRREGAKGLMGNWNDNPDDDEKNPEKVAEMYKIDIADNLLTCSDCTKFLTEPGESDIPARNLSTPLDLYQQGYAPVTGLAKKEIKPVVTPLPGKSRRMAEDEYGAESKKADDDEYGAASKKEDDYGSDGQTNDGYASEKTTAPPATKAPVTEKPASADKAAKLCKQVLSSIPHCAEYVDHPQFYIDVCEKDVNALGRFCFVDITKLSYLRECRRTLDSLILSQTCAKDENSKIVAHRKELNFGDLTMCKDNCNGKGDCLAAGCKCQKGYTGFACEVKI</sequence>
<comment type="caution">
    <text evidence="4">The sequence shown here is derived from an EMBL/GenBank/DDBJ whole genome shotgun (WGS) entry which is preliminary data.</text>
</comment>
<evidence type="ECO:0000313" key="5">
    <source>
        <dbReference type="Proteomes" id="UP000794436"/>
    </source>
</evidence>
<evidence type="ECO:0000313" key="4">
    <source>
        <dbReference type="EMBL" id="TMW55197.1"/>
    </source>
</evidence>
<evidence type="ECO:0000256" key="2">
    <source>
        <dbReference type="SAM" id="SignalP"/>
    </source>
</evidence>
<evidence type="ECO:0000259" key="3">
    <source>
        <dbReference type="PROSITE" id="PS51233"/>
    </source>
</evidence>
<feature type="signal peptide" evidence="2">
    <location>
        <begin position="1"/>
        <end position="28"/>
    </location>
</feature>
<protein>
    <recommendedName>
        <fullName evidence="3">VWFD domain-containing protein</fullName>
    </recommendedName>
</protein>